<feature type="region of interest" description="Disordered" evidence="1">
    <location>
        <begin position="174"/>
        <end position="270"/>
    </location>
</feature>
<feature type="region of interest" description="Disordered" evidence="1">
    <location>
        <begin position="388"/>
        <end position="424"/>
    </location>
</feature>
<keyword evidence="3" id="KW-1185">Reference proteome</keyword>
<feature type="compositionally biased region" description="Polar residues" evidence="1">
    <location>
        <begin position="183"/>
        <end position="206"/>
    </location>
</feature>
<proteinExistence type="predicted"/>
<feature type="region of interest" description="Disordered" evidence="1">
    <location>
        <begin position="349"/>
        <end position="371"/>
    </location>
</feature>
<comment type="caution">
    <text evidence="2">The sequence shown here is derived from an EMBL/GenBank/DDBJ whole genome shotgun (WGS) entry which is preliminary data.</text>
</comment>
<accession>A0AAD7DJ78</accession>
<evidence type="ECO:0000313" key="2">
    <source>
        <dbReference type="EMBL" id="KAJ7692670.1"/>
    </source>
</evidence>
<reference evidence="2" key="1">
    <citation type="submission" date="2023-03" db="EMBL/GenBank/DDBJ databases">
        <title>Massive genome expansion in bonnet fungi (Mycena s.s.) driven by repeated elements and novel gene families across ecological guilds.</title>
        <authorList>
            <consortium name="Lawrence Berkeley National Laboratory"/>
            <person name="Harder C.B."/>
            <person name="Miyauchi S."/>
            <person name="Viragh M."/>
            <person name="Kuo A."/>
            <person name="Thoen E."/>
            <person name="Andreopoulos B."/>
            <person name="Lu D."/>
            <person name="Skrede I."/>
            <person name="Drula E."/>
            <person name="Henrissat B."/>
            <person name="Morin E."/>
            <person name="Kohler A."/>
            <person name="Barry K."/>
            <person name="LaButti K."/>
            <person name="Morin E."/>
            <person name="Salamov A."/>
            <person name="Lipzen A."/>
            <person name="Mereny Z."/>
            <person name="Hegedus B."/>
            <person name="Baldrian P."/>
            <person name="Stursova M."/>
            <person name="Weitz H."/>
            <person name="Taylor A."/>
            <person name="Grigoriev I.V."/>
            <person name="Nagy L.G."/>
            <person name="Martin F."/>
            <person name="Kauserud H."/>
        </authorList>
    </citation>
    <scope>NUCLEOTIDE SEQUENCE</scope>
    <source>
        <strain evidence="2">CBHHK182m</strain>
    </source>
</reference>
<dbReference type="EMBL" id="JARKIB010000755">
    <property type="protein sequence ID" value="KAJ7692670.1"/>
    <property type="molecule type" value="Genomic_DNA"/>
</dbReference>
<sequence length="461" mass="50443">MTVVTSGPLTLITLPLGPPGVPTPPQAIPVYSPDGGHHSSDSDSLYADAPECTASYYPQLADDAASSYLLEYLPEEHARDNLIDMQSEPVLPSGRVKQDTEEAEPEPVFGLGPVDAVEYDFCEHQIVGEYHQLHTMLHFISEVMGGILHIIQQAARFAADHVIRFLTQVVGMERNPNEGGQMDTGSQTRGATGNSKGYAVKNSQDVHPTRFSGEEGYARRSGAMDNQFEQSKAKRLETKPDIRTHGESERTMGSRRTMAQNKSDVGPINSDMIMKMPTIKRTHGRIQDRPVPSKCTITAFAPEPFSLHYIPMQDNEVPDSEDKAAVAVGIFFDKPEEQGLKLATMLKAEDPRGSTRTPCVPRPTGTHLPRSLTPSLVRMFASMTSVMRPSTSSAEASTESRCDGKAGSGRARHGTARPCGCATRAGSGRPKPLLIVRKTIAARRSELSLWREFIRRIYNAS</sequence>
<gene>
    <name evidence="2" type="ORF">B0H16DRAFT_1486337</name>
</gene>
<name>A0AAD7DJ78_9AGAR</name>
<dbReference type="Proteomes" id="UP001215598">
    <property type="component" value="Unassembled WGS sequence"/>
</dbReference>
<organism evidence="2 3">
    <name type="scientific">Mycena metata</name>
    <dbReference type="NCBI Taxonomy" id="1033252"/>
    <lineage>
        <taxon>Eukaryota</taxon>
        <taxon>Fungi</taxon>
        <taxon>Dikarya</taxon>
        <taxon>Basidiomycota</taxon>
        <taxon>Agaricomycotina</taxon>
        <taxon>Agaricomycetes</taxon>
        <taxon>Agaricomycetidae</taxon>
        <taxon>Agaricales</taxon>
        <taxon>Marasmiineae</taxon>
        <taxon>Mycenaceae</taxon>
        <taxon>Mycena</taxon>
    </lineage>
</organism>
<feature type="compositionally biased region" description="Basic and acidic residues" evidence="1">
    <location>
        <begin position="231"/>
        <end position="252"/>
    </location>
</feature>
<dbReference type="AlphaFoldDB" id="A0AAD7DJ78"/>
<evidence type="ECO:0000313" key="3">
    <source>
        <dbReference type="Proteomes" id="UP001215598"/>
    </source>
</evidence>
<protein>
    <submittedName>
        <fullName evidence="2">Uncharacterized protein</fullName>
    </submittedName>
</protein>
<evidence type="ECO:0000256" key="1">
    <source>
        <dbReference type="SAM" id="MobiDB-lite"/>
    </source>
</evidence>